<dbReference type="CDD" id="cd20336">
    <property type="entry name" value="Rcat_RBR"/>
    <property type="match status" value="1"/>
</dbReference>
<feature type="compositionally biased region" description="Basic and acidic residues" evidence="7">
    <location>
        <begin position="356"/>
        <end position="366"/>
    </location>
</feature>
<evidence type="ECO:0000256" key="7">
    <source>
        <dbReference type="SAM" id="MobiDB-lite"/>
    </source>
</evidence>
<keyword evidence="3" id="KW-0677">Repeat</keyword>
<evidence type="ECO:0000313" key="10">
    <source>
        <dbReference type="RefSeq" id="XP_030072655.1"/>
    </source>
</evidence>
<keyword evidence="4" id="KW-0863">Zinc-finger</keyword>
<evidence type="ECO:0000256" key="4">
    <source>
        <dbReference type="ARBA" id="ARBA00022771"/>
    </source>
</evidence>
<dbReference type="GO" id="GO:0016740">
    <property type="term" value="F:transferase activity"/>
    <property type="evidence" value="ECO:0007669"/>
    <property type="project" value="UniProtKB-KW"/>
</dbReference>
<gene>
    <name evidence="10" type="primary">LOC115479067</name>
</gene>
<feature type="region of interest" description="Disordered" evidence="7">
    <location>
        <begin position="298"/>
        <end position="366"/>
    </location>
</feature>
<dbReference type="InterPro" id="IPR044066">
    <property type="entry name" value="TRIAD_supradom"/>
</dbReference>
<dbReference type="OrthoDB" id="419317at2759"/>
<keyword evidence="2" id="KW-0479">Metal-binding</keyword>
<dbReference type="PROSITE" id="PS51873">
    <property type="entry name" value="TRIAD"/>
    <property type="match status" value="1"/>
</dbReference>
<keyword evidence="1" id="KW-0808">Transferase</keyword>
<keyword evidence="6" id="KW-0862">Zinc</keyword>
<reference evidence="10" key="1">
    <citation type="submission" date="2025-08" db="UniProtKB">
        <authorList>
            <consortium name="RefSeq"/>
        </authorList>
    </citation>
    <scope>IDENTIFICATION</scope>
</reference>
<accession>A0A6P7ZB74</accession>
<dbReference type="GO" id="GO:0008270">
    <property type="term" value="F:zinc ion binding"/>
    <property type="evidence" value="ECO:0007669"/>
    <property type="project" value="UniProtKB-KW"/>
</dbReference>
<dbReference type="FunFam" id="1.20.120.1750:FF:000036">
    <property type="entry name" value="RBR-type E3 ubiquitin transferase"/>
    <property type="match status" value="1"/>
</dbReference>
<evidence type="ECO:0000256" key="2">
    <source>
        <dbReference type="ARBA" id="ARBA00022723"/>
    </source>
</evidence>
<name>A0A6P7ZB74_9AMPH</name>
<dbReference type="Proteomes" id="UP000515156">
    <property type="component" value="Chromosome 10"/>
</dbReference>
<evidence type="ECO:0000256" key="5">
    <source>
        <dbReference type="ARBA" id="ARBA00022786"/>
    </source>
</evidence>
<proteinExistence type="predicted"/>
<protein>
    <submittedName>
        <fullName evidence="10">Uncharacterized protein LOC115479067</fullName>
    </submittedName>
</protein>
<keyword evidence="5" id="KW-0833">Ubl conjugation pathway</keyword>
<feature type="compositionally biased region" description="Low complexity" evidence="7">
    <location>
        <begin position="298"/>
        <end position="355"/>
    </location>
</feature>
<dbReference type="InterPro" id="IPR002867">
    <property type="entry name" value="IBR_dom"/>
</dbReference>
<evidence type="ECO:0000256" key="6">
    <source>
        <dbReference type="ARBA" id="ARBA00022833"/>
    </source>
</evidence>
<evidence type="ECO:0000313" key="9">
    <source>
        <dbReference type="Proteomes" id="UP000515156"/>
    </source>
</evidence>
<evidence type="ECO:0000256" key="1">
    <source>
        <dbReference type="ARBA" id="ARBA00022679"/>
    </source>
</evidence>
<dbReference type="KEGG" id="muo:115479067"/>
<dbReference type="AlphaFoldDB" id="A0A6P7ZB74"/>
<dbReference type="GeneID" id="115479067"/>
<dbReference type="Pfam" id="PF01485">
    <property type="entry name" value="IBR"/>
    <property type="match status" value="1"/>
</dbReference>
<evidence type="ECO:0000256" key="3">
    <source>
        <dbReference type="ARBA" id="ARBA00022737"/>
    </source>
</evidence>
<dbReference type="SUPFAM" id="SSF57850">
    <property type="entry name" value="RING/U-box"/>
    <property type="match status" value="2"/>
</dbReference>
<feature type="domain" description="RING-type" evidence="8">
    <location>
        <begin position="15"/>
        <end position="243"/>
    </location>
</feature>
<sequence length="366" mass="42141">MSIKGNVLKPEVKFVRRKDDITGDDDDQFRVEMSCGHAASPASLTGWCRSLLDTGCIKFHCPADVNDEKCGKEWPYVELRRHAALTEEEQRDFEVKIASIAAKQYHDYKECPGCRSFVERKDLTRLSVRCIVCGRNDGRVYEFCWQCLRPWKGDYNLSVKCGNEDCKNPKLHILENCDLKDLPGSEIENCPSIRACPTCGQLIEHKEKCKYVICNQCSVEFCFACLETAQNCQASKAGSWFKVCAKPLAPKQTEIPVWSQRNQQAHSVSAALESQVNIIEQLHQRLELQTESLLQTLQPHQTQESQRTQQIQTQDTQQLQSQRTQTFQTHEPQQTQELQRTQQSYMQESQQFQNQEPHKESWCTIS</sequence>
<dbReference type="RefSeq" id="XP_030072655.1">
    <property type="nucleotide sequence ID" value="XM_030216795.1"/>
</dbReference>
<dbReference type="Gene3D" id="1.20.120.1750">
    <property type="match status" value="2"/>
</dbReference>
<evidence type="ECO:0000259" key="8">
    <source>
        <dbReference type="PROSITE" id="PS51873"/>
    </source>
</evidence>
<dbReference type="InParanoid" id="A0A6P7ZB74"/>
<organism evidence="9 10">
    <name type="scientific">Microcaecilia unicolor</name>
    <dbReference type="NCBI Taxonomy" id="1415580"/>
    <lineage>
        <taxon>Eukaryota</taxon>
        <taxon>Metazoa</taxon>
        <taxon>Chordata</taxon>
        <taxon>Craniata</taxon>
        <taxon>Vertebrata</taxon>
        <taxon>Euteleostomi</taxon>
        <taxon>Amphibia</taxon>
        <taxon>Gymnophiona</taxon>
        <taxon>Siphonopidae</taxon>
        <taxon>Microcaecilia</taxon>
    </lineage>
</organism>
<keyword evidence="9" id="KW-1185">Reference proteome</keyword>